<dbReference type="EMBL" id="JANPWB010000014">
    <property type="protein sequence ID" value="KAJ1095877.1"/>
    <property type="molecule type" value="Genomic_DNA"/>
</dbReference>
<sequence>MVAGLTEPGAGSGWPRTEVARDPWGLNEYPGLRNPEDRIKQARKKGRLMKLADGGSRPRGRGVDCLKGRTVDSPGRIGVLEIHKGVGLSTEMSLVQQGRQAGGNLVPR</sequence>
<organism evidence="2 3">
    <name type="scientific">Pleurodeles waltl</name>
    <name type="common">Iberian ribbed newt</name>
    <dbReference type="NCBI Taxonomy" id="8319"/>
    <lineage>
        <taxon>Eukaryota</taxon>
        <taxon>Metazoa</taxon>
        <taxon>Chordata</taxon>
        <taxon>Craniata</taxon>
        <taxon>Vertebrata</taxon>
        <taxon>Euteleostomi</taxon>
        <taxon>Amphibia</taxon>
        <taxon>Batrachia</taxon>
        <taxon>Caudata</taxon>
        <taxon>Salamandroidea</taxon>
        <taxon>Salamandridae</taxon>
        <taxon>Pleurodelinae</taxon>
        <taxon>Pleurodeles</taxon>
    </lineage>
</organism>
<feature type="region of interest" description="Disordered" evidence="1">
    <location>
        <begin position="1"/>
        <end position="33"/>
    </location>
</feature>
<keyword evidence="3" id="KW-1185">Reference proteome</keyword>
<evidence type="ECO:0000313" key="2">
    <source>
        <dbReference type="EMBL" id="KAJ1095877.1"/>
    </source>
</evidence>
<evidence type="ECO:0000313" key="3">
    <source>
        <dbReference type="Proteomes" id="UP001066276"/>
    </source>
</evidence>
<name>A0AAV7LWM3_PLEWA</name>
<evidence type="ECO:0000256" key="1">
    <source>
        <dbReference type="SAM" id="MobiDB-lite"/>
    </source>
</evidence>
<accession>A0AAV7LWM3</accession>
<protein>
    <submittedName>
        <fullName evidence="2">Uncharacterized protein</fullName>
    </submittedName>
</protein>
<dbReference type="Proteomes" id="UP001066276">
    <property type="component" value="Chromosome 10"/>
</dbReference>
<proteinExistence type="predicted"/>
<comment type="caution">
    <text evidence="2">The sequence shown here is derived from an EMBL/GenBank/DDBJ whole genome shotgun (WGS) entry which is preliminary data.</text>
</comment>
<gene>
    <name evidence="2" type="ORF">NDU88_001027</name>
</gene>
<dbReference type="AlphaFoldDB" id="A0AAV7LWM3"/>
<reference evidence="2" key="1">
    <citation type="journal article" date="2022" name="bioRxiv">
        <title>Sequencing and chromosome-scale assembly of the giantPleurodeles waltlgenome.</title>
        <authorList>
            <person name="Brown T."/>
            <person name="Elewa A."/>
            <person name="Iarovenko S."/>
            <person name="Subramanian E."/>
            <person name="Araus A.J."/>
            <person name="Petzold A."/>
            <person name="Susuki M."/>
            <person name="Suzuki K.-i.T."/>
            <person name="Hayashi T."/>
            <person name="Toyoda A."/>
            <person name="Oliveira C."/>
            <person name="Osipova E."/>
            <person name="Leigh N.D."/>
            <person name="Simon A."/>
            <person name="Yun M.H."/>
        </authorList>
    </citation>
    <scope>NUCLEOTIDE SEQUENCE</scope>
    <source>
        <strain evidence="2">20211129_DDA</strain>
        <tissue evidence="2">Liver</tissue>
    </source>
</reference>